<keyword evidence="2" id="KW-0808">Transferase</keyword>
<keyword evidence="8" id="KW-1185">Reference proteome</keyword>
<protein>
    <recommendedName>
        <fullName evidence="9">O-methyltransferase domain-containing protein</fullName>
    </recommendedName>
</protein>
<evidence type="ECO:0000259" key="6">
    <source>
        <dbReference type="Pfam" id="PF08100"/>
    </source>
</evidence>
<evidence type="ECO:0000313" key="8">
    <source>
        <dbReference type="Proteomes" id="UP001375240"/>
    </source>
</evidence>
<dbReference type="EMBL" id="JAVHNQ010000015">
    <property type="protein sequence ID" value="KAK6332339.1"/>
    <property type="molecule type" value="Genomic_DNA"/>
</dbReference>
<dbReference type="Proteomes" id="UP001375240">
    <property type="component" value="Unassembled WGS sequence"/>
</dbReference>
<dbReference type="Gene3D" id="3.40.50.150">
    <property type="entry name" value="Vaccinia Virus protein VP39"/>
    <property type="match status" value="1"/>
</dbReference>
<feature type="domain" description="O-methyltransferase C-terminal" evidence="5">
    <location>
        <begin position="248"/>
        <end position="457"/>
    </location>
</feature>
<gene>
    <name evidence="7" type="ORF">TWF696_003057</name>
</gene>
<evidence type="ECO:0008006" key="9">
    <source>
        <dbReference type="Google" id="ProtNLM"/>
    </source>
</evidence>
<feature type="compositionally biased region" description="Basic and acidic residues" evidence="4">
    <location>
        <begin position="512"/>
        <end position="535"/>
    </location>
</feature>
<feature type="region of interest" description="Disordered" evidence="4">
    <location>
        <begin position="617"/>
        <end position="643"/>
    </location>
</feature>
<feature type="region of interest" description="Disordered" evidence="4">
    <location>
        <begin position="561"/>
        <end position="605"/>
    </location>
</feature>
<feature type="domain" description="O-methyltransferase dimerisation" evidence="6">
    <location>
        <begin position="74"/>
        <end position="158"/>
    </location>
</feature>
<name>A0AAV9U1J4_9PEZI</name>
<evidence type="ECO:0000259" key="5">
    <source>
        <dbReference type="Pfam" id="PF00891"/>
    </source>
</evidence>
<comment type="caution">
    <text evidence="7">The sequence shown here is derived from an EMBL/GenBank/DDBJ whole genome shotgun (WGS) entry which is preliminary data.</text>
</comment>
<evidence type="ECO:0000256" key="3">
    <source>
        <dbReference type="ARBA" id="ARBA00022691"/>
    </source>
</evidence>
<sequence>MDDDAAERKLVDVGRLIQKTIDEYVNAEREMRTTGTTCDHDTLPSHALFEARKALLGAVGLLTELVSDPSTRLMEVAAQSMESRALHIVASLRVADIIEEAGSPAGLPPSMEINAIASKVRMDPQKLARIMRCLCSAHVFREASPNVFSNNEISRVLAHNEELRAYLLLCGQFPFSAADHLPRALLDPNDGGSHESTGTAFQHALHTDVTMWSWLYEHVLVRNIINSGCSYPGVFGDELHYFRDNQQTMEFTYVARPEYTTFNLAMVGVAKAEAKSHLVDFPWASLGKAVVVDVGGGAGRFTAALSQRYPELSIVIQDKPGVLKTARRIWRRNNPAAIAEGRAKYIQLDFFRDVPVMAADVYWLQHVLHDWPNGLCIAILKNIKEAMGRRSRLLICEQIMNTTCGDPWLPSAPEPLPPNYGYFTRYSHARDLILMSIVTGVERSPADFMSLIEAAGLHFNRFWKTRSHVGLIEVVIPDSELRIDRCEIPREFVPPPPDPDPRQQDTATAQDTPKDQDLGKKENEVEEKDTTKEQNTMKEQIAAEDQGADALASLSLQDTDENQRTAGQHTPIISIDEEHTDEQQTPIENKHREQDTIEKTPTKKRLVLKRSAEVITAAPSGRPLKGWDVPKQDGTTKEKNFKL</sequence>
<evidence type="ECO:0000256" key="2">
    <source>
        <dbReference type="ARBA" id="ARBA00022679"/>
    </source>
</evidence>
<evidence type="ECO:0000313" key="7">
    <source>
        <dbReference type="EMBL" id="KAK6332339.1"/>
    </source>
</evidence>
<keyword evidence="1" id="KW-0489">Methyltransferase</keyword>
<evidence type="ECO:0000256" key="1">
    <source>
        <dbReference type="ARBA" id="ARBA00022603"/>
    </source>
</evidence>
<reference evidence="7 8" key="1">
    <citation type="submission" date="2019-10" db="EMBL/GenBank/DDBJ databases">
        <authorList>
            <person name="Palmer J.M."/>
        </authorList>
    </citation>
    <scope>NUCLEOTIDE SEQUENCE [LARGE SCALE GENOMIC DNA]</scope>
    <source>
        <strain evidence="7 8">TWF696</strain>
    </source>
</reference>
<dbReference type="GO" id="GO:0032259">
    <property type="term" value="P:methylation"/>
    <property type="evidence" value="ECO:0007669"/>
    <property type="project" value="UniProtKB-KW"/>
</dbReference>
<evidence type="ECO:0000256" key="4">
    <source>
        <dbReference type="SAM" id="MobiDB-lite"/>
    </source>
</evidence>
<dbReference type="GO" id="GO:0008171">
    <property type="term" value="F:O-methyltransferase activity"/>
    <property type="evidence" value="ECO:0007669"/>
    <property type="project" value="InterPro"/>
</dbReference>
<dbReference type="InterPro" id="IPR001077">
    <property type="entry name" value="COMT_C"/>
</dbReference>
<dbReference type="InterPro" id="IPR029063">
    <property type="entry name" value="SAM-dependent_MTases_sf"/>
</dbReference>
<dbReference type="PANTHER" id="PTHR43712">
    <property type="entry name" value="PUTATIVE (AFU_ORTHOLOGUE AFUA_4G14580)-RELATED"/>
    <property type="match status" value="1"/>
</dbReference>
<dbReference type="InterPro" id="IPR036388">
    <property type="entry name" value="WH-like_DNA-bd_sf"/>
</dbReference>
<dbReference type="InterPro" id="IPR012967">
    <property type="entry name" value="COMT_dimerisation"/>
</dbReference>
<dbReference type="GO" id="GO:0046983">
    <property type="term" value="F:protein dimerization activity"/>
    <property type="evidence" value="ECO:0007669"/>
    <property type="project" value="InterPro"/>
</dbReference>
<dbReference type="Gene3D" id="1.10.10.10">
    <property type="entry name" value="Winged helix-like DNA-binding domain superfamily/Winged helix DNA-binding domain"/>
    <property type="match status" value="1"/>
</dbReference>
<dbReference type="Pfam" id="PF08100">
    <property type="entry name" value="Dimerisation"/>
    <property type="match status" value="1"/>
</dbReference>
<dbReference type="PROSITE" id="PS51683">
    <property type="entry name" value="SAM_OMT_II"/>
    <property type="match status" value="1"/>
</dbReference>
<accession>A0AAV9U1J4</accession>
<dbReference type="AlphaFoldDB" id="A0AAV9U1J4"/>
<dbReference type="InterPro" id="IPR016461">
    <property type="entry name" value="COMT-like"/>
</dbReference>
<organism evidence="7 8">
    <name type="scientific">Orbilia brochopaga</name>
    <dbReference type="NCBI Taxonomy" id="3140254"/>
    <lineage>
        <taxon>Eukaryota</taxon>
        <taxon>Fungi</taxon>
        <taxon>Dikarya</taxon>
        <taxon>Ascomycota</taxon>
        <taxon>Pezizomycotina</taxon>
        <taxon>Orbiliomycetes</taxon>
        <taxon>Orbiliales</taxon>
        <taxon>Orbiliaceae</taxon>
        <taxon>Orbilia</taxon>
    </lineage>
</organism>
<dbReference type="PANTHER" id="PTHR43712:SF2">
    <property type="entry name" value="O-METHYLTRANSFERASE CICE"/>
    <property type="match status" value="1"/>
</dbReference>
<dbReference type="SUPFAM" id="SSF46785">
    <property type="entry name" value="Winged helix' DNA-binding domain"/>
    <property type="match status" value="1"/>
</dbReference>
<feature type="compositionally biased region" description="Basic and acidic residues" evidence="4">
    <location>
        <begin position="588"/>
        <end position="601"/>
    </location>
</feature>
<feature type="compositionally biased region" description="Basic and acidic residues" evidence="4">
    <location>
        <begin position="628"/>
        <end position="643"/>
    </location>
</feature>
<dbReference type="InterPro" id="IPR036390">
    <property type="entry name" value="WH_DNA-bd_sf"/>
</dbReference>
<proteinExistence type="predicted"/>
<dbReference type="Pfam" id="PF00891">
    <property type="entry name" value="Methyltransf_2"/>
    <property type="match status" value="1"/>
</dbReference>
<dbReference type="SUPFAM" id="SSF53335">
    <property type="entry name" value="S-adenosyl-L-methionine-dependent methyltransferases"/>
    <property type="match status" value="1"/>
</dbReference>
<feature type="region of interest" description="Disordered" evidence="4">
    <location>
        <begin position="488"/>
        <end position="535"/>
    </location>
</feature>
<keyword evidence="3" id="KW-0949">S-adenosyl-L-methionine</keyword>